<comment type="caution">
    <text evidence="3">The sequence shown here is derived from an EMBL/GenBank/DDBJ whole genome shotgun (WGS) entry which is preliminary data.</text>
</comment>
<dbReference type="SFLD" id="SFLDG01162">
    <property type="entry name" value="I"/>
    <property type="match status" value="1"/>
</dbReference>
<evidence type="ECO:0000256" key="1">
    <source>
        <dbReference type="ARBA" id="ARBA00022679"/>
    </source>
</evidence>
<name>A0ABV5VMQ1_9ACTN</name>
<evidence type="ECO:0000313" key="3">
    <source>
        <dbReference type="EMBL" id="MFB9739116.1"/>
    </source>
</evidence>
<dbReference type="Proteomes" id="UP001589703">
    <property type="component" value="Unassembled WGS sequence"/>
</dbReference>
<accession>A0ABV5VMQ1</accession>
<proteinExistence type="predicted"/>
<keyword evidence="1" id="KW-0808">Transferase</keyword>
<sequence>MDPISTYTTPRPHPSHPRIPAPAGGYLHASPASYETPGTREVPATPGLPGTLGALTAGQLHRLCTVTGLGPDDADDYARTLLRALGPVADRPLDLPPATPTFLSDDHTPVEYSLSFTPGASPALRVLLEPGCGAGSLARSGRAGLDAVQEMARRWNFSTAALDEVQDLFLPPEPHGPLALWCALELRPGGVPKVKVYLNPAARGADLAAETVREALDRLGHRRAFTALPDGDRHLFFALDLGDWDEPRLKVYLAHQGLTADEAGALNRTEPGPDPEEIGTFFRLATGTGSGRLDRRPGQSCHAFTESATGRPSGFTLYIPVRDYVRDDAEALERAVTVLDHYGMDSAPLLTAVPALTARRPEDGTGLVAYLGLAHQQGRPPRVTVYLSAEAYAVRPPAGATAAVQPAPAP</sequence>
<dbReference type="RefSeq" id="WP_247471276.1">
    <property type="nucleotide sequence ID" value="NZ_JBHMAR010000071.1"/>
</dbReference>
<reference evidence="3 4" key="1">
    <citation type="submission" date="2024-09" db="EMBL/GenBank/DDBJ databases">
        <authorList>
            <person name="Sun Q."/>
            <person name="Mori K."/>
        </authorList>
    </citation>
    <scope>NUCLEOTIDE SEQUENCE [LARGE SCALE GENOMIC DNA]</scope>
    <source>
        <strain evidence="3 4">JCM 10918</strain>
    </source>
</reference>
<keyword evidence="4" id="KW-1185">Reference proteome</keyword>
<dbReference type="Pfam" id="PF11991">
    <property type="entry name" value="Trp_DMAT"/>
    <property type="match status" value="1"/>
</dbReference>
<evidence type="ECO:0000256" key="2">
    <source>
        <dbReference type="SAM" id="MobiDB-lite"/>
    </source>
</evidence>
<dbReference type="EMBL" id="JBHMAR010000071">
    <property type="protein sequence ID" value="MFB9739116.1"/>
    <property type="molecule type" value="Genomic_DNA"/>
</dbReference>
<protein>
    <submittedName>
        <fullName evidence="3">Tryptophan dimethylallyltransferase family protein</fullName>
    </submittedName>
</protein>
<dbReference type="InterPro" id="IPR033964">
    <property type="entry name" value="ABBA"/>
</dbReference>
<dbReference type="InterPro" id="IPR017795">
    <property type="entry name" value="ABBA_NscD-like"/>
</dbReference>
<evidence type="ECO:0000313" key="4">
    <source>
        <dbReference type="Proteomes" id="UP001589703"/>
    </source>
</evidence>
<feature type="region of interest" description="Disordered" evidence="2">
    <location>
        <begin position="1"/>
        <end position="50"/>
    </location>
</feature>
<gene>
    <name evidence="3" type="ORF">ACFFRO_29050</name>
</gene>
<dbReference type="SFLD" id="SFLDS00036">
    <property type="entry name" value="Aromatic_Prenyltransferase"/>
    <property type="match status" value="1"/>
</dbReference>
<organism evidence="3 4">
    <name type="scientific">Streptomyces thermocoprophilus</name>
    <dbReference type="NCBI Taxonomy" id="78356"/>
    <lineage>
        <taxon>Bacteria</taxon>
        <taxon>Bacillati</taxon>
        <taxon>Actinomycetota</taxon>
        <taxon>Actinomycetes</taxon>
        <taxon>Kitasatosporales</taxon>
        <taxon>Streptomycetaceae</taxon>
        <taxon>Streptomyces</taxon>
    </lineage>
</organism>